<proteinExistence type="predicted"/>
<comment type="caution">
    <text evidence="1">The sequence shown here is derived from an EMBL/GenBank/DDBJ whole genome shotgun (WGS) entry which is preliminary data.</text>
</comment>
<keyword evidence="2" id="KW-1185">Reference proteome</keyword>
<organism evidence="1 2">
    <name type="scientific">Aphanomyces euteiches</name>
    <dbReference type="NCBI Taxonomy" id="100861"/>
    <lineage>
        <taxon>Eukaryota</taxon>
        <taxon>Sar</taxon>
        <taxon>Stramenopiles</taxon>
        <taxon>Oomycota</taxon>
        <taxon>Saprolegniomycetes</taxon>
        <taxon>Saprolegniales</taxon>
        <taxon>Verrucalvaceae</taxon>
        <taxon>Aphanomyces</taxon>
    </lineage>
</organism>
<dbReference type="AlphaFoldDB" id="A0A6G0WS52"/>
<sequence length="401" mass="46894">MIGMLTADKAAKRREYFRDKQRKVPRAERARCAISSWQNTEVDPERTLSWSSIASVFRAEVHRSNTEQESLVQETNERAALALAMQRFVALNLQSSPERPMRNWSCATLLEQPQARKLGKEWLTQQLYHNLETSFQMFSCCGPEEEIYGLDVDVSSEGFTCVEMMQQIWRGTKDSCWHFFQNHYVDLLFLDPSSVSVECTENTKLYRKVTDDGNFFNIFQGNFVEANRLVVVLRQIENDEAFNSERYRQHHSMTWIDVRPLSETHVVIRAIIQYSQFYRKGQGFVSLDEQAKIWKIDLTGVSEKRKRDYLRKRRFCKIMRLKFNAKIMLTRAVADRSNTVHKITQAVQDAQMTRPKPSPWTPVIRYKLTFELSTRKALTLLDLTGMPKLVKQIEISTFETA</sequence>
<evidence type="ECO:0000313" key="1">
    <source>
        <dbReference type="EMBL" id="KAF0730274.1"/>
    </source>
</evidence>
<dbReference type="EMBL" id="VJMJ01000155">
    <property type="protein sequence ID" value="KAF0730274.1"/>
    <property type="molecule type" value="Genomic_DNA"/>
</dbReference>
<accession>A0A6G0WS52</accession>
<evidence type="ECO:0000313" key="2">
    <source>
        <dbReference type="Proteomes" id="UP000481153"/>
    </source>
</evidence>
<name>A0A6G0WS52_9STRA</name>
<reference evidence="1 2" key="1">
    <citation type="submission" date="2019-07" db="EMBL/GenBank/DDBJ databases">
        <title>Genomics analysis of Aphanomyces spp. identifies a new class of oomycete effector associated with host adaptation.</title>
        <authorList>
            <person name="Gaulin E."/>
        </authorList>
    </citation>
    <scope>NUCLEOTIDE SEQUENCE [LARGE SCALE GENOMIC DNA]</scope>
    <source>
        <strain evidence="1 2">ATCC 201684</strain>
    </source>
</reference>
<dbReference type="VEuPathDB" id="FungiDB:AeMF1_009425"/>
<gene>
    <name evidence="1" type="ORF">Ae201684_012275</name>
</gene>
<protein>
    <submittedName>
        <fullName evidence="1">Uncharacterized protein</fullName>
    </submittedName>
</protein>
<dbReference type="Proteomes" id="UP000481153">
    <property type="component" value="Unassembled WGS sequence"/>
</dbReference>